<dbReference type="EMBL" id="BMIJ01000002">
    <property type="protein sequence ID" value="GGB88705.1"/>
    <property type="molecule type" value="Genomic_DNA"/>
</dbReference>
<name>A0ABQ1K897_9GAMM</name>
<protein>
    <recommendedName>
        <fullName evidence="2">TadE-like domain-containing protein</fullName>
    </recommendedName>
</protein>
<organism evidence="3 4">
    <name type="scientific">Marinobacterium zhoushanense</name>
    <dbReference type="NCBI Taxonomy" id="1679163"/>
    <lineage>
        <taxon>Bacteria</taxon>
        <taxon>Pseudomonadati</taxon>
        <taxon>Pseudomonadota</taxon>
        <taxon>Gammaproteobacteria</taxon>
        <taxon>Oceanospirillales</taxon>
        <taxon>Oceanospirillaceae</taxon>
        <taxon>Marinobacterium</taxon>
    </lineage>
</organism>
<comment type="caution">
    <text evidence="3">The sequence shown here is derived from an EMBL/GenBank/DDBJ whole genome shotgun (WGS) entry which is preliminary data.</text>
</comment>
<dbReference type="Proteomes" id="UP000629025">
    <property type="component" value="Unassembled WGS sequence"/>
</dbReference>
<dbReference type="Pfam" id="PF07811">
    <property type="entry name" value="TadE"/>
    <property type="match status" value="1"/>
</dbReference>
<feature type="transmembrane region" description="Helical" evidence="1">
    <location>
        <begin position="21"/>
        <end position="42"/>
    </location>
</feature>
<proteinExistence type="predicted"/>
<sequence length="167" mass="18020">MSRCGGSIKRRQRGLAAVEMTLVLPVLLMLMLATAEIGRMLFQYNTLTKAQRNGVRLLATQLNYGQQSTLNDCPTLGGTLPDNLINRARNLIVYGAEGGGVTPILDGLTTANVGFCEVPALNEIQVHVEYDFTPMMFNSLPRFGAGADININFPLDSSVSMRVLGGS</sequence>
<reference evidence="4" key="1">
    <citation type="journal article" date="2019" name="Int. J. Syst. Evol. Microbiol.">
        <title>The Global Catalogue of Microorganisms (GCM) 10K type strain sequencing project: providing services to taxonomists for standard genome sequencing and annotation.</title>
        <authorList>
            <consortium name="The Broad Institute Genomics Platform"/>
            <consortium name="The Broad Institute Genome Sequencing Center for Infectious Disease"/>
            <person name="Wu L."/>
            <person name="Ma J."/>
        </authorList>
    </citation>
    <scope>NUCLEOTIDE SEQUENCE [LARGE SCALE GENOMIC DNA]</scope>
    <source>
        <strain evidence="4">CGMCC 1.15341</strain>
    </source>
</reference>
<evidence type="ECO:0000256" key="1">
    <source>
        <dbReference type="SAM" id="Phobius"/>
    </source>
</evidence>
<gene>
    <name evidence="3" type="ORF">GCM10011352_13400</name>
</gene>
<evidence type="ECO:0000313" key="4">
    <source>
        <dbReference type="Proteomes" id="UP000629025"/>
    </source>
</evidence>
<accession>A0ABQ1K897</accession>
<keyword evidence="1" id="KW-1133">Transmembrane helix</keyword>
<evidence type="ECO:0000259" key="2">
    <source>
        <dbReference type="Pfam" id="PF07811"/>
    </source>
</evidence>
<dbReference type="RefSeq" id="WP_188746541.1">
    <property type="nucleotide sequence ID" value="NZ_BMIJ01000002.1"/>
</dbReference>
<keyword evidence="1" id="KW-0812">Transmembrane</keyword>
<evidence type="ECO:0000313" key="3">
    <source>
        <dbReference type="EMBL" id="GGB88705.1"/>
    </source>
</evidence>
<feature type="domain" description="TadE-like" evidence="2">
    <location>
        <begin position="14"/>
        <end position="56"/>
    </location>
</feature>
<keyword evidence="1" id="KW-0472">Membrane</keyword>
<dbReference type="InterPro" id="IPR012495">
    <property type="entry name" value="TadE-like_dom"/>
</dbReference>
<keyword evidence="4" id="KW-1185">Reference proteome</keyword>